<dbReference type="GO" id="GO:0051707">
    <property type="term" value="P:response to other organism"/>
    <property type="evidence" value="ECO:0007669"/>
    <property type="project" value="UniProtKB-ARBA"/>
</dbReference>
<gene>
    <name evidence="11" type="ORF">D8674_021152</name>
</gene>
<evidence type="ECO:0000259" key="7">
    <source>
        <dbReference type="Pfam" id="PF00931"/>
    </source>
</evidence>
<dbReference type="Proteomes" id="UP000327157">
    <property type="component" value="Chromosome 2"/>
</dbReference>
<comment type="caution">
    <text evidence="11">The sequence shown here is derived from an EMBL/GenBank/DDBJ whole genome shotgun (WGS) entry which is preliminary data.</text>
</comment>
<keyword evidence="5" id="KW-0067">ATP-binding</keyword>
<dbReference type="FunFam" id="3.40.50.300:FF:001091">
    <property type="entry name" value="Probable disease resistance protein At1g61300"/>
    <property type="match status" value="1"/>
</dbReference>
<name>A0A5N5HW03_9ROSA</name>
<evidence type="ECO:0000256" key="6">
    <source>
        <dbReference type="SAM" id="Phobius"/>
    </source>
</evidence>
<dbReference type="EMBL" id="SMOL01000157">
    <property type="protein sequence ID" value="KAB2627534.1"/>
    <property type="molecule type" value="Genomic_DNA"/>
</dbReference>
<dbReference type="Pfam" id="PF18052">
    <property type="entry name" value="Rx_N"/>
    <property type="match status" value="1"/>
</dbReference>
<reference evidence="12" key="2">
    <citation type="submission" date="2019-10" db="EMBL/GenBank/DDBJ databases">
        <title>A de novo genome assembly of a pear dwarfing rootstock.</title>
        <authorList>
            <person name="Wang F."/>
            <person name="Wang J."/>
            <person name="Li S."/>
            <person name="Zhang Y."/>
            <person name="Fang M."/>
            <person name="Ma L."/>
            <person name="Zhao Y."/>
            <person name="Jiang S."/>
        </authorList>
    </citation>
    <scope>NUCLEOTIDE SEQUENCE [LARGE SCALE GENOMIC DNA]</scope>
</reference>
<dbReference type="InterPro" id="IPR002182">
    <property type="entry name" value="NB-ARC"/>
</dbReference>
<dbReference type="Gene3D" id="1.10.10.10">
    <property type="entry name" value="Winged helix-like DNA-binding domain superfamily/Winged helix DNA-binding domain"/>
    <property type="match status" value="1"/>
</dbReference>
<evidence type="ECO:0000256" key="3">
    <source>
        <dbReference type="ARBA" id="ARBA00022741"/>
    </source>
</evidence>
<dbReference type="FunFam" id="1.10.10.10:FF:000322">
    <property type="entry name" value="Probable disease resistance protein At1g63360"/>
    <property type="match status" value="1"/>
</dbReference>
<evidence type="ECO:0000256" key="5">
    <source>
        <dbReference type="ARBA" id="ARBA00022840"/>
    </source>
</evidence>
<dbReference type="InterPro" id="IPR041118">
    <property type="entry name" value="Rx_N"/>
</dbReference>
<feature type="domain" description="R13L1/DRL21-like LRR repeat region" evidence="10">
    <location>
        <begin position="694"/>
        <end position="819"/>
    </location>
</feature>
<dbReference type="PANTHER" id="PTHR36766:SF38">
    <property type="entry name" value="DISEASE RESISTANCE PROTEIN RGA3"/>
    <property type="match status" value="1"/>
</dbReference>
<feature type="domain" description="Disease resistance protein winged helix" evidence="9">
    <location>
        <begin position="424"/>
        <end position="496"/>
    </location>
</feature>
<dbReference type="GO" id="GO:0005524">
    <property type="term" value="F:ATP binding"/>
    <property type="evidence" value="ECO:0007669"/>
    <property type="project" value="UniProtKB-KW"/>
</dbReference>
<dbReference type="Gene3D" id="3.40.50.300">
    <property type="entry name" value="P-loop containing nucleotide triphosphate hydrolases"/>
    <property type="match status" value="1"/>
</dbReference>
<keyword evidence="12" id="KW-1185">Reference proteome</keyword>
<evidence type="ECO:0000313" key="11">
    <source>
        <dbReference type="EMBL" id="KAB2627534.1"/>
    </source>
</evidence>
<dbReference type="PRINTS" id="PR00364">
    <property type="entry name" value="DISEASERSIST"/>
</dbReference>
<dbReference type="InterPro" id="IPR036388">
    <property type="entry name" value="WH-like_DNA-bd_sf"/>
</dbReference>
<dbReference type="InterPro" id="IPR058922">
    <property type="entry name" value="WHD_DRP"/>
</dbReference>
<organism evidence="11 12">
    <name type="scientific">Pyrus ussuriensis x Pyrus communis</name>
    <dbReference type="NCBI Taxonomy" id="2448454"/>
    <lineage>
        <taxon>Eukaryota</taxon>
        <taxon>Viridiplantae</taxon>
        <taxon>Streptophyta</taxon>
        <taxon>Embryophyta</taxon>
        <taxon>Tracheophyta</taxon>
        <taxon>Spermatophyta</taxon>
        <taxon>Magnoliopsida</taxon>
        <taxon>eudicotyledons</taxon>
        <taxon>Gunneridae</taxon>
        <taxon>Pentapetalae</taxon>
        <taxon>rosids</taxon>
        <taxon>fabids</taxon>
        <taxon>Rosales</taxon>
        <taxon>Rosaceae</taxon>
        <taxon>Amygdaloideae</taxon>
        <taxon>Maleae</taxon>
        <taxon>Pyrus</taxon>
    </lineage>
</organism>
<dbReference type="GO" id="GO:0006952">
    <property type="term" value="P:defense response"/>
    <property type="evidence" value="ECO:0007669"/>
    <property type="project" value="UniProtKB-KW"/>
</dbReference>
<keyword evidence="1" id="KW-0433">Leucine-rich repeat</keyword>
<evidence type="ECO:0000259" key="10">
    <source>
        <dbReference type="Pfam" id="PF25019"/>
    </source>
</evidence>
<dbReference type="Gene3D" id="1.10.8.430">
    <property type="entry name" value="Helical domain of apoptotic protease-activating factors"/>
    <property type="match status" value="1"/>
</dbReference>
<evidence type="ECO:0000259" key="9">
    <source>
        <dbReference type="Pfam" id="PF23559"/>
    </source>
</evidence>
<keyword evidence="2" id="KW-0677">Repeat</keyword>
<dbReference type="Pfam" id="PF00931">
    <property type="entry name" value="NB-ARC"/>
    <property type="match status" value="1"/>
</dbReference>
<dbReference type="PANTHER" id="PTHR36766">
    <property type="entry name" value="PLANT BROAD-SPECTRUM MILDEW RESISTANCE PROTEIN RPW8"/>
    <property type="match status" value="1"/>
</dbReference>
<dbReference type="Pfam" id="PF25019">
    <property type="entry name" value="LRR_R13L1-DRL21"/>
    <property type="match status" value="1"/>
</dbReference>
<feature type="transmembrane region" description="Helical" evidence="6">
    <location>
        <begin position="1196"/>
        <end position="1215"/>
    </location>
</feature>
<dbReference type="InterPro" id="IPR056789">
    <property type="entry name" value="LRR_R13L1-DRL21"/>
</dbReference>
<keyword evidence="6" id="KW-0472">Membrane</keyword>
<dbReference type="InterPro" id="IPR003591">
    <property type="entry name" value="Leu-rich_rpt_typical-subtyp"/>
</dbReference>
<reference evidence="11 12" key="3">
    <citation type="submission" date="2019-11" db="EMBL/GenBank/DDBJ databases">
        <title>A de novo genome assembly of a pear dwarfing rootstock.</title>
        <authorList>
            <person name="Wang F."/>
            <person name="Wang J."/>
            <person name="Li S."/>
            <person name="Zhang Y."/>
            <person name="Fang M."/>
            <person name="Ma L."/>
            <person name="Zhao Y."/>
            <person name="Jiang S."/>
        </authorList>
    </citation>
    <scope>NUCLEOTIDE SEQUENCE [LARGE SCALE GENOMIC DNA]</scope>
    <source>
        <strain evidence="11">S2</strain>
        <tissue evidence="11">Leaf</tissue>
    </source>
</reference>
<keyword evidence="6" id="KW-1133">Transmembrane helix</keyword>
<evidence type="ECO:0000259" key="8">
    <source>
        <dbReference type="Pfam" id="PF18052"/>
    </source>
</evidence>
<keyword evidence="3" id="KW-0547">Nucleotide-binding</keyword>
<accession>A0A5N5HW03</accession>
<dbReference type="SUPFAM" id="SSF52540">
    <property type="entry name" value="P-loop containing nucleoside triphosphate hydrolases"/>
    <property type="match status" value="1"/>
</dbReference>
<evidence type="ECO:0000256" key="1">
    <source>
        <dbReference type="ARBA" id="ARBA00022614"/>
    </source>
</evidence>
<dbReference type="Pfam" id="PF23559">
    <property type="entry name" value="WHD_DRP"/>
    <property type="match status" value="1"/>
</dbReference>
<dbReference type="InterPro" id="IPR042197">
    <property type="entry name" value="Apaf_helical"/>
</dbReference>
<feature type="domain" description="NB-ARC" evidence="7">
    <location>
        <begin position="170"/>
        <end position="341"/>
    </location>
</feature>
<dbReference type="OrthoDB" id="5279713at2759"/>
<dbReference type="AlphaFoldDB" id="A0A5N5HW03"/>
<dbReference type="SUPFAM" id="SSF52058">
    <property type="entry name" value="L domain-like"/>
    <property type="match status" value="1"/>
</dbReference>
<dbReference type="InterPro" id="IPR027417">
    <property type="entry name" value="P-loop_NTPase"/>
</dbReference>
<feature type="transmembrane region" description="Helical" evidence="6">
    <location>
        <begin position="1172"/>
        <end position="1189"/>
    </location>
</feature>
<proteinExistence type="predicted"/>
<reference evidence="11 12" key="1">
    <citation type="submission" date="2019-09" db="EMBL/GenBank/DDBJ databases">
        <authorList>
            <person name="Ou C."/>
        </authorList>
    </citation>
    <scope>NUCLEOTIDE SEQUENCE [LARGE SCALE GENOMIC DNA]</scope>
    <source>
        <strain evidence="11">S2</strain>
        <tissue evidence="11">Leaf</tissue>
    </source>
</reference>
<keyword evidence="4" id="KW-0611">Plant defense</keyword>
<protein>
    <submittedName>
        <fullName evidence="11">Disease resistance protein RGA4</fullName>
    </submittedName>
</protein>
<dbReference type="GO" id="GO:0043531">
    <property type="term" value="F:ADP binding"/>
    <property type="evidence" value="ECO:0007669"/>
    <property type="project" value="InterPro"/>
</dbReference>
<dbReference type="InterPro" id="IPR032675">
    <property type="entry name" value="LRR_dom_sf"/>
</dbReference>
<feature type="domain" description="Disease resistance N-terminal" evidence="8">
    <location>
        <begin position="13"/>
        <end position="98"/>
    </location>
</feature>
<evidence type="ECO:0000256" key="4">
    <source>
        <dbReference type="ARBA" id="ARBA00022821"/>
    </source>
</evidence>
<evidence type="ECO:0000313" key="12">
    <source>
        <dbReference type="Proteomes" id="UP000327157"/>
    </source>
</evidence>
<dbReference type="Gene3D" id="1.20.5.4130">
    <property type="match status" value="1"/>
</dbReference>
<keyword evidence="6" id="KW-0812">Transmembrane</keyword>
<dbReference type="Gene3D" id="3.80.10.10">
    <property type="entry name" value="Ribonuclease Inhibitor"/>
    <property type="match status" value="4"/>
</dbReference>
<dbReference type="SMART" id="SM00369">
    <property type="entry name" value="LRR_TYP"/>
    <property type="match status" value="3"/>
</dbReference>
<sequence>MAEGVLFNIAEGIIGSLQKLALEEFGLVYGVKDELKKLEKTVTKIKNVLLDAEEKKANHEVTGWLKSLEDAVYDVDDLLDEFYTEARWRQMVIGNKISKQVRLFFSRSNQLVFRLKIGHKIKEIRETLNVIETDRSFHLDERLQEAQVLTRERETHSFVRKEEIIGRDKEKREIVGLLLDPIPEENVSIISLVGIGGLGKTALAQLVFNDETVKKHFELKIWICVSDKFELNVLVKQIIESATSRTQGNLELDLLQNDLRKLIDGKRYLLVLDDVWNENREKWLSLKSLLMGGVRGSRILITTRSKVVANISDTNKQYILGGLEKTESWSLFKQMAFKTEQESENPSIKEIGEEIVGKCKGIPLAIRTIGRMLYSKNRENEWLAFKNNDLSKVNQEAIDILPTLKLSYDILPSHLKHCFAYCSLFPKDYVIDIKTLVNLWVAQGFVKSLGQSKSLEDVGYEYFLELAWRSFFQEVTYDEFGMISSCKMHDLMHDLAKSVSGMEITIVVEKEDNFSEKLRHVSFDYSIGLWLIEKIPTSLLRAHKLRTFLYVDKYRLFFHDDGSIKSFCNAIASNFKSLRMLSLYALGIGALPNPVHKLRHLRYLDLRRNPIERLPKWVVRLQNLQTLNLSDCDMLVELPRDINKLFNLRHLMVDGCIRLNHMPYGLGELTCLRTLDRFVLSEDSCISRGSAGLGVLNRLNNLTGNMSIKNLWNGKDMVSEAISANMKEKQSLTSLSLRWKENITGDVNEAENGEMLLEALQPHSNLKELSVYFFDGVKFAGWLSSLTNIVNLRLEDCKTCQYLPPFDHLPRLKVLRLDGLNALEYISDASSSASRIPFFPSLKKIYLWNCPNLKGWWKQSALIGSPTTEYEHQHIQQSSLSFPCLSLLHVWNCPNLTSMPLYPHLEDGLSLDNASLKPLEETMMIGDEDILAPAETTSSACTCCSLFSIFSPLVSGASGPHVSASSSSPLSKLISLKIIDIEDIECVPERWLRNLTSLKNLSLYGCRRLRCIPLSPSPSVQHLTTLDCLEIANCNELDLWKDDESFLQWKSLRSLRTLHIECDRLIKLPEGIGNLTSLSELVIGDCPNLASLPEGVCRLTSLETLRIYNCSSVLRQRCEKEREPFIQLTEAPFLCRWLKIRSSLKLYASSLQLFTLAQQRGGVCVSNGCSLHFFYLLTLLFSLYISSLFHFKRGKVYVPPSFSCNFSLLFLFLLYEG</sequence>
<evidence type="ECO:0000256" key="2">
    <source>
        <dbReference type="ARBA" id="ARBA00022737"/>
    </source>
</evidence>